<evidence type="ECO:0000313" key="3">
    <source>
        <dbReference type="Proteomes" id="UP001066276"/>
    </source>
</evidence>
<evidence type="ECO:0000256" key="1">
    <source>
        <dbReference type="SAM" id="MobiDB-lite"/>
    </source>
</evidence>
<gene>
    <name evidence="2" type="ORF">NDU88_004144</name>
</gene>
<accession>A0AAV7WR19</accession>
<proteinExistence type="predicted"/>
<dbReference type="AlphaFoldDB" id="A0AAV7WR19"/>
<feature type="region of interest" description="Disordered" evidence="1">
    <location>
        <begin position="53"/>
        <end position="106"/>
    </location>
</feature>
<name>A0AAV7WR19_PLEWA</name>
<keyword evidence="3" id="KW-1185">Reference proteome</keyword>
<organism evidence="2 3">
    <name type="scientific">Pleurodeles waltl</name>
    <name type="common">Iberian ribbed newt</name>
    <dbReference type="NCBI Taxonomy" id="8319"/>
    <lineage>
        <taxon>Eukaryota</taxon>
        <taxon>Metazoa</taxon>
        <taxon>Chordata</taxon>
        <taxon>Craniata</taxon>
        <taxon>Vertebrata</taxon>
        <taxon>Euteleostomi</taxon>
        <taxon>Amphibia</taxon>
        <taxon>Batrachia</taxon>
        <taxon>Caudata</taxon>
        <taxon>Salamandroidea</taxon>
        <taxon>Salamandridae</taxon>
        <taxon>Pleurodelinae</taxon>
        <taxon>Pleurodeles</taxon>
    </lineage>
</organism>
<dbReference type="EMBL" id="JANPWB010000001">
    <property type="protein sequence ID" value="KAJ1216543.1"/>
    <property type="molecule type" value="Genomic_DNA"/>
</dbReference>
<evidence type="ECO:0000313" key="2">
    <source>
        <dbReference type="EMBL" id="KAJ1216543.1"/>
    </source>
</evidence>
<reference evidence="2" key="1">
    <citation type="journal article" date="2022" name="bioRxiv">
        <title>Sequencing and chromosome-scale assembly of the giantPleurodeles waltlgenome.</title>
        <authorList>
            <person name="Brown T."/>
            <person name="Elewa A."/>
            <person name="Iarovenko S."/>
            <person name="Subramanian E."/>
            <person name="Araus A.J."/>
            <person name="Petzold A."/>
            <person name="Susuki M."/>
            <person name="Suzuki K.-i.T."/>
            <person name="Hayashi T."/>
            <person name="Toyoda A."/>
            <person name="Oliveira C."/>
            <person name="Osipova E."/>
            <person name="Leigh N.D."/>
            <person name="Simon A."/>
            <person name="Yun M.H."/>
        </authorList>
    </citation>
    <scope>NUCLEOTIDE SEQUENCE</scope>
    <source>
        <strain evidence="2">20211129_DDA</strain>
        <tissue evidence="2">Liver</tissue>
    </source>
</reference>
<comment type="caution">
    <text evidence="2">The sequence shown here is derived from an EMBL/GenBank/DDBJ whole genome shotgun (WGS) entry which is preliminary data.</text>
</comment>
<protein>
    <submittedName>
        <fullName evidence="2">Uncharacterized protein</fullName>
    </submittedName>
</protein>
<dbReference type="Proteomes" id="UP001066276">
    <property type="component" value="Chromosome 1_1"/>
</dbReference>
<sequence length="106" mass="10949">MTEGGAPCTGPERSVPAASLVRAAARLQGCCLTCAHRADRRIVDRLVDRQCESLEGGGGPASDGESSPALPPKACRHHVGSGSALGKGRASPVARKRQRECTDAFP</sequence>